<dbReference type="InterPro" id="IPR058647">
    <property type="entry name" value="BSH_CzcB-like"/>
</dbReference>
<evidence type="ECO:0000313" key="8">
    <source>
        <dbReference type="EMBL" id="MBB6677650.1"/>
    </source>
</evidence>
<keyword evidence="9" id="KW-1185">Reference proteome</keyword>
<feature type="compositionally biased region" description="Polar residues" evidence="5">
    <location>
        <begin position="330"/>
        <end position="347"/>
    </location>
</feature>
<comment type="caution">
    <text evidence="8">The sequence shown here is derived from an EMBL/GenBank/DDBJ whole genome shotgun (WGS) entry which is preliminary data.</text>
</comment>
<feature type="compositionally biased region" description="Low complexity" evidence="5">
    <location>
        <begin position="314"/>
        <end position="329"/>
    </location>
</feature>
<keyword evidence="6" id="KW-0472">Membrane</keyword>
<evidence type="ECO:0000259" key="7">
    <source>
        <dbReference type="Pfam" id="PF25973"/>
    </source>
</evidence>
<keyword evidence="6" id="KW-0812">Transmembrane</keyword>
<sequence>MKKRRLKKLITWAVVVCVVAAGGGTGYWWYNKDTIAAAAPAYMEARVTQGTITQSVSGSGTVAVSETEDAIVSEAGTIASVKVKEGDEVKQGQVLATFEGADVSLSLNKAKLTLEQQQMQLEQAQDKWKSLQVSGAEQSELDSAEMSIKSAQLNIEQTRLEIQDYEEKAQAPDPIVAPIDGTVTAMDVKAGDEVQARLAAFTIVNYNKLEVSISADELDITKISVGQSANVSIEALSGQRITGKVAEISKDGSASNGVSTFPVVVTLDQTENVLPGMSADVEILIQQKEDALIVPVDAVESVGGKYFVRVPKGEGASAESANEASGSNADSVQASGDQASGGQTGSRQAPDAGTAANGGLGGADSSGTVQDGAVQGADASPNASAPARRRPGGATGNGAAMGNEAAMRGEAGAEAAAAGNGADGQGAAANGTLGSGTDANGAPSAGTAGSGATASGAPNAGATGAAPEAGTAPQAGSAARSGAGRGQGMNMLNQANSDFTMQEITVGITTDSQVEVLSGLSAGQTVLIPVVVSSGTNQNQMQMGGMGGIGGMGGAGVSFGGGGGFVRSGGGGGGFAGGAGGGRG</sequence>
<dbReference type="EMBL" id="JACJVN010000033">
    <property type="protein sequence ID" value="MBB6677650.1"/>
    <property type="molecule type" value="Genomic_DNA"/>
</dbReference>
<dbReference type="GO" id="GO:0022857">
    <property type="term" value="F:transmembrane transporter activity"/>
    <property type="evidence" value="ECO:0007669"/>
    <property type="project" value="InterPro"/>
</dbReference>
<dbReference type="Gene3D" id="2.40.420.20">
    <property type="match status" value="1"/>
</dbReference>
<keyword evidence="6" id="KW-1133">Transmembrane helix</keyword>
<dbReference type="PANTHER" id="PTHR32347:SF14">
    <property type="entry name" value="EFFLUX SYSTEM COMPONENT YKNX-RELATED"/>
    <property type="match status" value="1"/>
</dbReference>
<dbReference type="PANTHER" id="PTHR32347">
    <property type="entry name" value="EFFLUX SYSTEM COMPONENT YKNX-RELATED"/>
    <property type="match status" value="1"/>
</dbReference>
<dbReference type="InterPro" id="IPR050465">
    <property type="entry name" value="UPF0194_transport"/>
</dbReference>
<feature type="compositionally biased region" description="Low complexity" evidence="5">
    <location>
        <begin position="439"/>
        <end position="482"/>
    </location>
</feature>
<dbReference type="Gene3D" id="2.40.30.170">
    <property type="match status" value="1"/>
</dbReference>
<name>A0A841TEJ4_9BACL</name>
<evidence type="ECO:0000256" key="3">
    <source>
        <dbReference type="ARBA" id="ARBA00023054"/>
    </source>
</evidence>
<comment type="subcellular location">
    <subcellularLocation>
        <location evidence="1">Cell envelope</location>
    </subcellularLocation>
</comment>
<dbReference type="Pfam" id="PF25973">
    <property type="entry name" value="BSH_CzcB"/>
    <property type="match status" value="1"/>
</dbReference>
<dbReference type="SUPFAM" id="SSF111369">
    <property type="entry name" value="HlyD-like secretion proteins"/>
    <property type="match status" value="1"/>
</dbReference>
<dbReference type="RefSeq" id="WP_185178921.1">
    <property type="nucleotide sequence ID" value="NZ_CBCSEP010000005.1"/>
</dbReference>
<dbReference type="NCBIfam" id="TIGR01730">
    <property type="entry name" value="RND_mfp"/>
    <property type="match status" value="1"/>
</dbReference>
<evidence type="ECO:0000256" key="5">
    <source>
        <dbReference type="SAM" id="MobiDB-lite"/>
    </source>
</evidence>
<feature type="coiled-coil region" evidence="4">
    <location>
        <begin position="107"/>
        <end position="168"/>
    </location>
</feature>
<dbReference type="GO" id="GO:0016020">
    <property type="term" value="C:membrane"/>
    <property type="evidence" value="ECO:0007669"/>
    <property type="project" value="InterPro"/>
</dbReference>
<feature type="region of interest" description="Disordered" evidence="5">
    <location>
        <begin position="429"/>
        <end position="491"/>
    </location>
</feature>
<protein>
    <submittedName>
        <fullName evidence="8">Efflux RND transporter periplasmic adaptor subunit</fullName>
    </submittedName>
</protein>
<keyword evidence="3 4" id="KW-0175">Coiled coil</keyword>
<feature type="transmembrane region" description="Helical" evidence="6">
    <location>
        <begin position="9"/>
        <end position="30"/>
    </location>
</feature>
<evidence type="ECO:0000313" key="9">
    <source>
        <dbReference type="Proteomes" id="UP000574133"/>
    </source>
</evidence>
<evidence type="ECO:0000256" key="4">
    <source>
        <dbReference type="SAM" id="Coils"/>
    </source>
</evidence>
<organism evidence="8 9">
    <name type="scientific">Cohnella lubricantis</name>
    <dbReference type="NCBI Taxonomy" id="2163172"/>
    <lineage>
        <taxon>Bacteria</taxon>
        <taxon>Bacillati</taxon>
        <taxon>Bacillota</taxon>
        <taxon>Bacilli</taxon>
        <taxon>Bacillales</taxon>
        <taxon>Paenibacillaceae</taxon>
        <taxon>Cohnella</taxon>
    </lineage>
</organism>
<gene>
    <name evidence="8" type="ORF">H4Q31_09965</name>
</gene>
<evidence type="ECO:0000256" key="6">
    <source>
        <dbReference type="SAM" id="Phobius"/>
    </source>
</evidence>
<dbReference type="Gene3D" id="2.40.50.100">
    <property type="match status" value="1"/>
</dbReference>
<feature type="compositionally biased region" description="Low complexity" evidence="5">
    <location>
        <begin position="376"/>
        <end position="386"/>
    </location>
</feature>
<dbReference type="Proteomes" id="UP000574133">
    <property type="component" value="Unassembled WGS sequence"/>
</dbReference>
<proteinExistence type="inferred from homology"/>
<evidence type="ECO:0000256" key="1">
    <source>
        <dbReference type="ARBA" id="ARBA00004196"/>
    </source>
</evidence>
<dbReference type="AlphaFoldDB" id="A0A841TEJ4"/>
<accession>A0A841TEJ4</accession>
<comment type="similarity">
    <text evidence="2">Belongs to the membrane fusion protein (MFP) (TC 8.A.1) family.</text>
</comment>
<reference evidence="8 9" key="1">
    <citation type="submission" date="2020-08" db="EMBL/GenBank/DDBJ databases">
        <title>Cohnella phylogeny.</title>
        <authorList>
            <person name="Dunlap C."/>
        </authorList>
    </citation>
    <scope>NUCLEOTIDE SEQUENCE [LARGE SCALE GENOMIC DNA]</scope>
    <source>
        <strain evidence="8 9">DSM 103658</strain>
    </source>
</reference>
<feature type="domain" description="CzcB-like barrel-sandwich hybrid" evidence="7">
    <location>
        <begin position="75"/>
        <end position="204"/>
    </location>
</feature>
<evidence type="ECO:0000256" key="2">
    <source>
        <dbReference type="ARBA" id="ARBA00009477"/>
    </source>
</evidence>
<dbReference type="InterPro" id="IPR006143">
    <property type="entry name" value="RND_pump_MFP"/>
</dbReference>
<feature type="region of interest" description="Disordered" evidence="5">
    <location>
        <begin position="314"/>
        <end position="401"/>
    </location>
</feature>
<dbReference type="GO" id="GO:0030313">
    <property type="term" value="C:cell envelope"/>
    <property type="evidence" value="ECO:0007669"/>
    <property type="project" value="UniProtKB-SubCell"/>
</dbReference>